<dbReference type="Pfam" id="PF04341">
    <property type="entry name" value="DUF485"/>
    <property type="match status" value="1"/>
</dbReference>
<keyword evidence="1" id="KW-0812">Transmembrane</keyword>
<evidence type="ECO:0008006" key="4">
    <source>
        <dbReference type="Google" id="ProtNLM"/>
    </source>
</evidence>
<reference evidence="2 3" key="1">
    <citation type="submission" date="2016-06" db="EMBL/GenBank/DDBJ databases">
        <title>Insight into the functional genes involving in sulfur oxidation in Pearl River water.</title>
        <authorList>
            <person name="Luo J."/>
            <person name="Tan X."/>
            <person name="Lin W."/>
        </authorList>
    </citation>
    <scope>NUCLEOTIDE SEQUENCE [LARGE SCALE GENOMIC DNA]</scope>
    <source>
        <strain evidence="2 3">LS2</strain>
    </source>
</reference>
<dbReference type="PANTHER" id="PTHR38598">
    <property type="entry name" value="INNER MEMBRANE PROTEIN YJCH"/>
    <property type="match status" value="1"/>
</dbReference>
<dbReference type="InterPro" id="IPR007436">
    <property type="entry name" value="DUF485"/>
</dbReference>
<protein>
    <recommendedName>
        <fullName evidence="4">DUF485 domain-containing protein</fullName>
    </recommendedName>
</protein>
<dbReference type="OrthoDB" id="5297034at2"/>
<organism evidence="2 3">
    <name type="scientific">Halothiobacillus diazotrophicus</name>
    <dbReference type="NCBI Taxonomy" id="1860122"/>
    <lineage>
        <taxon>Bacteria</taxon>
        <taxon>Pseudomonadati</taxon>
        <taxon>Pseudomonadota</taxon>
        <taxon>Gammaproteobacteria</taxon>
        <taxon>Chromatiales</taxon>
        <taxon>Halothiobacillaceae</taxon>
        <taxon>Halothiobacillus</taxon>
    </lineage>
</organism>
<dbReference type="GO" id="GO:0005886">
    <property type="term" value="C:plasma membrane"/>
    <property type="evidence" value="ECO:0007669"/>
    <property type="project" value="TreeGrafter"/>
</dbReference>
<sequence>MNKELAEQIQSDPDFQALVRHRTRTNWIMAITVIVVYFAFILMIAYFPKMLGTKIAAGSEISVGIVAGFLIIVFSFLMTGLYVRKANATYDALTARIKETAQ</sequence>
<keyword evidence="1" id="KW-0472">Membrane</keyword>
<proteinExistence type="predicted"/>
<dbReference type="Proteomes" id="UP000078596">
    <property type="component" value="Chromosome"/>
</dbReference>
<feature type="transmembrane region" description="Helical" evidence="1">
    <location>
        <begin position="27"/>
        <end position="49"/>
    </location>
</feature>
<dbReference type="AlphaFoldDB" id="A0A191ZG16"/>
<dbReference type="KEGG" id="haz:A9404_05040"/>
<dbReference type="STRING" id="1860122.A9404_05040"/>
<dbReference type="EMBL" id="CP016027">
    <property type="protein sequence ID" value="ANJ66826.1"/>
    <property type="molecule type" value="Genomic_DNA"/>
</dbReference>
<evidence type="ECO:0000313" key="2">
    <source>
        <dbReference type="EMBL" id="ANJ66826.1"/>
    </source>
</evidence>
<gene>
    <name evidence="2" type="ORF">A9404_05040</name>
</gene>
<feature type="transmembrane region" description="Helical" evidence="1">
    <location>
        <begin position="61"/>
        <end position="83"/>
    </location>
</feature>
<dbReference type="PANTHER" id="PTHR38598:SF1">
    <property type="entry name" value="INNER MEMBRANE PROTEIN YJCH"/>
    <property type="match status" value="1"/>
</dbReference>
<name>A0A191ZG16_9GAMM</name>
<keyword evidence="1" id="KW-1133">Transmembrane helix</keyword>
<dbReference type="InterPro" id="IPR052959">
    <property type="entry name" value="Inner_membrane_assoc"/>
</dbReference>
<keyword evidence="3" id="KW-1185">Reference proteome</keyword>
<dbReference type="RefSeq" id="WP_066099188.1">
    <property type="nucleotide sequence ID" value="NZ_CP016027.1"/>
</dbReference>
<evidence type="ECO:0000313" key="3">
    <source>
        <dbReference type="Proteomes" id="UP000078596"/>
    </source>
</evidence>
<evidence type="ECO:0000256" key="1">
    <source>
        <dbReference type="SAM" id="Phobius"/>
    </source>
</evidence>
<accession>A0A191ZG16</accession>